<protein>
    <submittedName>
        <fullName evidence="2">Putative transposase for insertion sequence element</fullName>
    </submittedName>
</protein>
<dbReference type="EMBL" id="AOEX01000086">
    <property type="protein sequence ID" value="EME55782.1"/>
    <property type="molecule type" value="Genomic_DNA"/>
</dbReference>
<feature type="compositionally biased region" description="Polar residues" evidence="1">
    <location>
        <begin position="138"/>
        <end position="148"/>
    </location>
</feature>
<evidence type="ECO:0000313" key="3">
    <source>
        <dbReference type="Proteomes" id="UP000011731"/>
    </source>
</evidence>
<evidence type="ECO:0000256" key="1">
    <source>
        <dbReference type="SAM" id="MobiDB-lite"/>
    </source>
</evidence>
<feature type="region of interest" description="Disordered" evidence="1">
    <location>
        <begin position="138"/>
        <end position="166"/>
    </location>
</feature>
<name>M2YM46_9NOCA</name>
<accession>M2YM46</accession>
<reference evidence="2 3" key="1">
    <citation type="journal article" date="2013" name="Genome Announc.">
        <title>Draft Genome Sequence of Rhodococcus ruber Strain BKS 20-38.</title>
        <authorList>
            <person name="Bala M."/>
            <person name="Kumar S."/>
            <person name="Raghava G.P."/>
            <person name="Mayilraj S."/>
        </authorList>
    </citation>
    <scope>NUCLEOTIDE SEQUENCE [LARGE SCALE GENOMIC DNA]</scope>
    <source>
        <strain evidence="2 3">BKS 20-38</strain>
    </source>
</reference>
<evidence type="ECO:0000313" key="2">
    <source>
        <dbReference type="EMBL" id="EME55782.1"/>
    </source>
</evidence>
<feature type="region of interest" description="Disordered" evidence="1">
    <location>
        <begin position="344"/>
        <end position="368"/>
    </location>
</feature>
<proteinExistence type="predicted"/>
<dbReference type="AlphaFoldDB" id="M2YM46"/>
<keyword evidence="3" id="KW-1185">Reference proteome</keyword>
<feature type="region of interest" description="Disordered" evidence="1">
    <location>
        <begin position="1"/>
        <end position="34"/>
    </location>
</feature>
<organism evidence="2 3">
    <name type="scientific">Rhodococcus ruber BKS 20-38</name>
    <dbReference type="NCBI Taxonomy" id="1278076"/>
    <lineage>
        <taxon>Bacteria</taxon>
        <taxon>Bacillati</taxon>
        <taxon>Actinomycetota</taxon>
        <taxon>Actinomycetes</taxon>
        <taxon>Mycobacteriales</taxon>
        <taxon>Nocardiaceae</taxon>
        <taxon>Rhodococcus</taxon>
    </lineage>
</organism>
<gene>
    <name evidence="2" type="ORF">G352_22711</name>
</gene>
<dbReference type="Proteomes" id="UP000011731">
    <property type="component" value="Unassembled WGS sequence"/>
</dbReference>
<comment type="caution">
    <text evidence="2">The sequence shown here is derived from an EMBL/GenBank/DDBJ whole genome shotgun (WGS) entry which is preliminary data.</text>
</comment>
<sequence>MVSGSSRGSRGRCGAPASTPTLRAPPPAPSARQVTGWLTSRPDQLTDAGSCQLTQILERSPVLTVLREHVRGFAEIMVERRGLELISWMTSVDATGSPALRSFTAGLRRDLDAATAGLTLEHNSGACRRACEPDQNAQAANVRVSQPRSAAETRHPPRMTQRDSASWKVRQIQLRDAPTPQPGVPLCLSSGPGRLIICYSESMSFVGEHDAPDMIGQVTFKGAPRSCGLFALGDLLVVVGASRAGGHPDLHHRDGVERTVELSVAVTGESVPVGIGAGDLHRRRPVVVRKGRRGREAIGPAGAADQPGRSDRADAVDLAQTGAVLVEGRGHLLLVRGELGVEAPDVGDQVPAQPDPHPVDRTLGAEVL</sequence>